<proteinExistence type="predicted"/>
<dbReference type="Proteomes" id="UP000237883">
    <property type="component" value="Chromosome"/>
</dbReference>
<dbReference type="AlphaFoldDB" id="A0A2S0L415"/>
<feature type="domain" description="Alpha/beta hydrolase fold-3" evidence="2">
    <location>
        <begin position="35"/>
        <end position="149"/>
    </location>
</feature>
<evidence type="ECO:0000313" key="4">
    <source>
        <dbReference type="Proteomes" id="UP000237883"/>
    </source>
</evidence>
<protein>
    <submittedName>
        <fullName evidence="3">Alpha/beta hydrolase</fullName>
    </submittedName>
</protein>
<dbReference type="KEGG" id="mdv:C5Q96_03710"/>
<dbReference type="SUPFAM" id="SSF53474">
    <property type="entry name" value="alpha/beta-Hydrolases"/>
    <property type="match status" value="1"/>
</dbReference>
<dbReference type="PANTHER" id="PTHR48081">
    <property type="entry name" value="AB HYDROLASE SUPERFAMILY PROTEIN C4A8.06C"/>
    <property type="match status" value="1"/>
</dbReference>
<dbReference type="OrthoDB" id="24847at2"/>
<dbReference type="GO" id="GO:0016787">
    <property type="term" value="F:hydrolase activity"/>
    <property type="evidence" value="ECO:0007669"/>
    <property type="project" value="UniProtKB-KW"/>
</dbReference>
<gene>
    <name evidence="3" type="ORF">C5Q96_03710</name>
</gene>
<keyword evidence="1 3" id="KW-0378">Hydrolase</keyword>
<evidence type="ECO:0000256" key="1">
    <source>
        <dbReference type="ARBA" id="ARBA00022801"/>
    </source>
</evidence>
<dbReference type="GeneID" id="78391363"/>
<dbReference type="Gene3D" id="3.40.50.1820">
    <property type="entry name" value="alpha/beta hydrolase"/>
    <property type="match status" value="1"/>
</dbReference>
<dbReference type="InterPro" id="IPR013094">
    <property type="entry name" value="AB_hydrolase_3"/>
</dbReference>
<dbReference type="PANTHER" id="PTHR48081:SF33">
    <property type="entry name" value="KYNURENINE FORMAMIDASE"/>
    <property type="match status" value="1"/>
</dbReference>
<dbReference type="InterPro" id="IPR050300">
    <property type="entry name" value="GDXG_lipolytic_enzyme"/>
</dbReference>
<dbReference type="RefSeq" id="WP_106057070.1">
    <property type="nucleotide sequence ID" value="NZ_CAURSC010000002.1"/>
</dbReference>
<accession>A0A2S0L415</accession>
<keyword evidence="4" id="KW-1185">Reference proteome</keyword>
<evidence type="ECO:0000313" key="3">
    <source>
        <dbReference type="EMBL" id="AVM47993.1"/>
    </source>
</evidence>
<name>A0A2S0L415_9FIRM</name>
<evidence type="ECO:0000259" key="2">
    <source>
        <dbReference type="Pfam" id="PF07859"/>
    </source>
</evidence>
<dbReference type="Pfam" id="PF07859">
    <property type="entry name" value="Abhydrolase_3"/>
    <property type="match status" value="1"/>
</dbReference>
<sequence>MLNVKNITVLKENSINSSRRFTLYYPSDSSIRALIVYIHGGGLLCGNAKDLPELHKEKLTDEGYAILAIDYPLAPQAKIDDILEDIIDSINNCFELTGLRSDLPLFVWGRSAGAYLALLASASDKLHLKLNGIISYYGYGFLCDSWYDTPSPHYVNLPIVEEGSTKIHDKEIVYRGDIANYFSTYIYARQTGKWKDLIYEGRDKYFFLLYTLRAVDSLPAPLFAAHSTGDTDVPYSEFIALCSKYHPDKFVASIPEHDFDRNTNEPETVELLNKTIAFISNNI</sequence>
<dbReference type="EMBL" id="CP027228">
    <property type="protein sequence ID" value="AVM47993.1"/>
    <property type="molecule type" value="Genomic_DNA"/>
</dbReference>
<reference evidence="4" key="1">
    <citation type="submission" date="2018-02" db="EMBL/GenBank/DDBJ databases">
        <authorList>
            <person name="Holder M.E."/>
            <person name="Ajami N.J."/>
            <person name="Petrosino J.F."/>
        </authorList>
    </citation>
    <scope>NUCLEOTIDE SEQUENCE [LARGE SCALE GENOMIC DNA]</scope>
    <source>
        <strain evidence="4">CCUG 47132</strain>
    </source>
</reference>
<organism evidence="3 4">
    <name type="scientific">Mogibacterium diversum</name>
    <dbReference type="NCBI Taxonomy" id="114527"/>
    <lineage>
        <taxon>Bacteria</taxon>
        <taxon>Bacillati</taxon>
        <taxon>Bacillota</taxon>
        <taxon>Clostridia</taxon>
        <taxon>Peptostreptococcales</taxon>
        <taxon>Anaerovoracaceae</taxon>
        <taxon>Mogibacterium</taxon>
    </lineage>
</organism>
<dbReference type="InterPro" id="IPR029058">
    <property type="entry name" value="AB_hydrolase_fold"/>
</dbReference>